<dbReference type="Proteomes" id="UP001176941">
    <property type="component" value="Chromosome 7"/>
</dbReference>
<feature type="compositionally biased region" description="Low complexity" evidence="1">
    <location>
        <begin position="186"/>
        <end position="209"/>
    </location>
</feature>
<dbReference type="EMBL" id="OX459943">
    <property type="protein sequence ID" value="CAI9177525.1"/>
    <property type="molecule type" value="Genomic_DNA"/>
</dbReference>
<keyword evidence="3" id="KW-1185">Reference proteome</keyword>
<evidence type="ECO:0000313" key="2">
    <source>
        <dbReference type="EMBL" id="CAI9177525.1"/>
    </source>
</evidence>
<organism evidence="2 3">
    <name type="scientific">Rangifer tarandus platyrhynchus</name>
    <name type="common">Svalbard reindeer</name>
    <dbReference type="NCBI Taxonomy" id="3082113"/>
    <lineage>
        <taxon>Eukaryota</taxon>
        <taxon>Metazoa</taxon>
        <taxon>Chordata</taxon>
        <taxon>Craniata</taxon>
        <taxon>Vertebrata</taxon>
        <taxon>Euteleostomi</taxon>
        <taxon>Mammalia</taxon>
        <taxon>Eutheria</taxon>
        <taxon>Laurasiatheria</taxon>
        <taxon>Artiodactyla</taxon>
        <taxon>Ruminantia</taxon>
        <taxon>Pecora</taxon>
        <taxon>Cervidae</taxon>
        <taxon>Odocoileinae</taxon>
        <taxon>Rangifer</taxon>
    </lineage>
</organism>
<feature type="region of interest" description="Disordered" evidence="1">
    <location>
        <begin position="55"/>
        <end position="209"/>
    </location>
</feature>
<name>A0ABN8ZUD8_RANTA</name>
<feature type="compositionally biased region" description="Low complexity" evidence="1">
    <location>
        <begin position="129"/>
        <end position="157"/>
    </location>
</feature>
<evidence type="ECO:0000313" key="3">
    <source>
        <dbReference type="Proteomes" id="UP001176941"/>
    </source>
</evidence>
<feature type="compositionally biased region" description="Polar residues" evidence="1">
    <location>
        <begin position="81"/>
        <end position="93"/>
    </location>
</feature>
<reference evidence="2" key="1">
    <citation type="submission" date="2023-04" db="EMBL/GenBank/DDBJ databases">
        <authorList>
            <consortium name="ELIXIR-Norway"/>
        </authorList>
    </citation>
    <scope>NUCLEOTIDE SEQUENCE [LARGE SCALE GENOMIC DNA]</scope>
</reference>
<sequence>MAPLRLRPRTPALETPPLRGLCVFPAPSWKWDCAASCWRSRWDCAGKPVSFYAGSRERGGGVLRGTTKVPDAKKSGGVETRSPSHAASASGTQPRAPAFRTPGPGSVVVSRRQRTTPARTPPSPRASRELPYLLPRSRPLPQELFLPSPRCPRSSPSPTYPASPGSPPDPTRELRLQLQEPPAPASGPGNSSSRLQEPLGLGSSALPPLRLREARAGELFTTSQTLSPLSAA</sequence>
<protein>
    <submittedName>
        <fullName evidence="2">Uncharacterized protein</fullName>
    </submittedName>
</protein>
<gene>
    <name evidence="2" type="ORF">MRATA1EN1_LOCUS26487</name>
</gene>
<evidence type="ECO:0000256" key="1">
    <source>
        <dbReference type="SAM" id="MobiDB-lite"/>
    </source>
</evidence>
<proteinExistence type="predicted"/>
<feature type="compositionally biased region" description="Pro residues" evidence="1">
    <location>
        <begin position="158"/>
        <end position="169"/>
    </location>
</feature>
<accession>A0ABN8ZUD8</accession>